<dbReference type="OrthoDB" id="9893446at2759"/>
<dbReference type="STRING" id="8030.ENSSSAP00000006345"/>
<gene>
    <name evidence="3" type="primary">LOC106607495</name>
</gene>
<dbReference type="KEGG" id="sasa:106607495"/>
<dbReference type="GeneID" id="106607495"/>
<dbReference type="PANTHER" id="PTHR31504">
    <property type="entry name" value="ZW10 INTERACTOR ZWINT"/>
    <property type="match status" value="1"/>
</dbReference>
<feature type="coiled-coil region" evidence="1">
    <location>
        <begin position="100"/>
        <end position="165"/>
    </location>
</feature>
<dbReference type="PANTHER" id="PTHR31504:SF1">
    <property type="entry name" value="ZW10 INTERACTOR"/>
    <property type="match status" value="1"/>
</dbReference>
<dbReference type="Pfam" id="PF15556">
    <property type="entry name" value="Zwint"/>
    <property type="match status" value="1"/>
</dbReference>
<sequence>MATEAVQALLERCDHLHLELYDGAEHQEGGEAELMVPYLTESRSKQKILCRQLFVLDDMMQLLERLESTDQLFNEPCSPNPGNEAHRRWKVLKSEYKEGVQEVETLISTLQDRMDKLHHKRDRLTNLVIALEKKKDLSLQMGESLKTAHNALRVCEGQLAQLRAETDATLDRSADWQHLRDVLQGYVEETQGVMQCRLLSVGSSELCVELRPPSCGSSSFSGQLEPLRLTVTWSPDDHFHLQVYQGTTGLLEESMKGRLSHLSAALLEIMQCYISQGEMLAEIQALHSRFAIDWRPGQRLLVFLKTGSRVCNLGVEEGYPSRGTATLISVRRDGELVDNAVLQPPQKTPSLTEWLEFLSSSPYI</sequence>
<keyword evidence="1" id="KW-0175">Coiled coil</keyword>
<evidence type="ECO:0000313" key="2">
    <source>
        <dbReference type="Proteomes" id="UP001652741"/>
    </source>
</evidence>
<evidence type="ECO:0000313" key="3">
    <source>
        <dbReference type="RefSeq" id="XP_014059969.1"/>
    </source>
</evidence>
<dbReference type="PaxDb" id="8030-ENSSSAP00000006345"/>
<dbReference type="InterPro" id="IPR029092">
    <property type="entry name" value="Zwint-1"/>
</dbReference>
<dbReference type="OMA" id="AIDWCPA"/>
<name>A0A1S3S6L1_SALSA</name>
<protein>
    <submittedName>
        <fullName evidence="3">Uncharacterized protein isoform X1</fullName>
    </submittedName>
</protein>
<dbReference type="AlphaFoldDB" id="A0A1S3S6L1"/>
<proteinExistence type="predicted"/>
<evidence type="ECO:0000256" key="1">
    <source>
        <dbReference type="SAM" id="Coils"/>
    </source>
</evidence>
<organism evidence="2 3">
    <name type="scientific">Salmo salar</name>
    <name type="common">Atlantic salmon</name>
    <dbReference type="NCBI Taxonomy" id="8030"/>
    <lineage>
        <taxon>Eukaryota</taxon>
        <taxon>Metazoa</taxon>
        <taxon>Chordata</taxon>
        <taxon>Craniata</taxon>
        <taxon>Vertebrata</taxon>
        <taxon>Euteleostomi</taxon>
        <taxon>Actinopterygii</taxon>
        <taxon>Neopterygii</taxon>
        <taxon>Teleostei</taxon>
        <taxon>Protacanthopterygii</taxon>
        <taxon>Salmoniformes</taxon>
        <taxon>Salmonidae</taxon>
        <taxon>Salmoninae</taxon>
        <taxon>Salmo</taxon>
    </lineage>
</organism>
<accession>A0A1S3S6L1</accession>
<dbReference type="GO" id="GO:0000776">
    <property type="term" value="C:kinetochore"/>
    <property type="evidence" value="ECO:0007669"/>
    <property type="project" value="InterPro"/>
</dbReference>
<dbReference type="Proteomes" id="UP001652741">
    <property type="component" value="Chromosome ssa06"/>
</dbReference>
<keyword evidence="2" id="KW-1185">Reference proteome</keyword>
<dbReference type="RefSeq" id="XP_014059969.1">
    <property type="nucleotide sequence ID" value="XM_014204494.2"/>
</dbReference>
<reference evidence="3" key="1">
    <citation type="submission" date="2025-08" db="UniProtKB">
        <authorList>
            <consortium name="RefSeq"/>
        </authorList>
    </citation>
    <scope>IDENTIFICATION</scope>
</reference>
<dbReference type="Bgee" id="ENSSSAG00000003161">
    <property type="expression patterns" value="Expressed in ovary and 21 other cell types or tissues"/>
</dbReference>